<dbReference type="AlphaFoldDB" id="A0A7S1RYD9"/>
<evidence type="ECO:0008006" key="4">
    <source>
        <dbReference type="Google" id="ProtNLM"/>
    </source>
</evidence>
<name>A0A7S1RYD9_ALECA</name>
<sequence length="445" mass="49311">MAMPRLVFAAVIALSLTPCNALAGTHLVMPTVPSENSMASRRPQGAASDIPVSDAEAEGELVSRLQAEIEDLRQQLTEARAASNLSASDAEVLDLAAEPRLPVLDLAPKPRPPVMLHFMFLLMDQFPLPGIWAEFFRSAPPDTYTLWAHCVNQSLCERDPGMNLLNIRLVPTTYSKRGLDLVTPYVHMVRIALTEMHLAASGVMTEKFLVMSDSTLPIKPFLHVYGELAQSVDSDICLSSIDQWANGTVDGVPVALAKHHQWLALNRHDAEMLVNDWVPVLGEHDSWNIPLREGRWAGSNRTVPRSAFEGGMWYNANDEEAPFAYIHGPVELRFPGDTEKPMNLFLQRRCTTYVGFPFDVPSANESQSLLQHDPEEYATPTVTALIVQDPGNKLNVQGGAVHPFTIQALSYESTLTLRRSVFLFARKFALDADLPNFTRIVFDDA</sequence>
<evidence type="ECO:0000256" key="1">
    <source>
        <dbReference type="SAM" id="Coils"/>
    </source>
</evidence>
<keyword evidence="1" id="KW-0175">Coiled coil</keyword>
<reference evidence="3" key="1">
    <citation type="submission" date="2021-01" db="EMBL/GenBank/DDBJ databases">
        <authorList>
            <person name="Corre E."/>
            <person name="Pelletier E."/>
            <person name="Niang G."/>
            <person name="Scheremetjew M."/>
            <person name="Finn R."/>
            <person name="Kale V."/>
            <person name="Holt S."/>
            <person name="Cochrane G."/>
            <person name="Meng A."/>
            <person name="Brown T."/>
            <person name="Cohen L."/>
        </authorList>
    </citation>
    <scope>NUCLEOTIDE SEQUENCE</scope>
    <source>
        <strain evidence="3">OF101</strain>
    </source>
</reference>
<organism evidence="3">
    <name type="scientific">Alexandrium catenella</name>
    <name type="common">Red tide dinoflagellate</name>
    <name type="synonym">Gonyaulax catenella</name>
    <dbReference type="NCBI Taxonomy" id="2925"/>
    <lineage>
        <taxon>Eukaryota</taxon>
        <taxon>Sar</taxon>
        <taxon>Alveolata</taxon>
        <taxon>Dinophyceae</taxon>
        <taxon>Gonyaulacales</taxon>
        <taxon>Pyrocystaceae</taxon>
        <taxon>Alexandrium</taxon>
    </lineage>
</organism>
<proteinExistence type="predicted"/>
<feature type="coiled-coil region" evidence="1">
    <location>
        <begin position="55"/>
        <end position="82"/>
    </location>
</feature>
<gene>
    <name evidence="3" type="ORF">ACAT0790_LOCUS56130</name>
</gene>
<keyword evidence="2" id="KW-0732">Signal</keyword>
<protein>
    <recommendedName>
        <fullName evidence="4">Protein xylosyltransferase</fullName>
    </recommendedName>
</protein>
<dbReference type="EMBL" id="HBGE01094309">
    <property type="protein sequence ID" value="CAD9179358.1"/>
    <property type="molecule type" value="Transcribed_RNA"/>
</dbReference>
<evidence type="ECO:0000313" key="3">
    <source>
        <dbReference type="EMBL" id="CAD9179358.1"/>
    </source>
</evidence>
<evidence type="ECO:0000256" key="2">
    <source>
        <dbReference type="SAM" id="SignalP"/>
    </source>
</evidence>
<accession>A0A7S1RYD9</accession>
<feature type="chain" id="PRO_5030890113" description="Protein xylosyltransferase" evidence="2">
    <location>
        <begin position="22"/>
        <end position="445"/>
    </location>
</feature>
<feature type="signal peptide" evidence="2">
    <location>
        <begin position="1"/>
        <end position="21"/>
    </location>
</feature>